<feature type="transmembrane region" description="Helical" evidence="1">
    <location>
        <begin position="160"/>
        <end position="183"/>
    </location>
</feature>
<feature type="transmembrane region" description="Helical" evidence="1">
    <location>
        <begin position="54"/>
        <end position="71"/>
    </location>
</feature>
<organism evidence="2 3">
    <name type="scientific">Pseudoruegeria aquimaris</name>
    <dbReference type="NCBI Taxonomy" id="393663"/>
    <lineage>
        <taxon>Bacteria</taxon>
        <taxon>Pseudomonadati</taxon>
        <taxon>Pseudomonadota</taxon>
        <taxon>Alphaproteobacteria</taxon>
        <taxon>Rhodobacterales</taxon>
        <taxon>Roseobacteraceae</taxon>
        <taxon>Pseudoruegeria</taxon>
    </lineage>
</organism>
<name>A0A1Y5TFA5_9RHOB</name>
<evidence type="ECO:0008006" key="4">
    <source>
        <dbReference type="Google" id="ProtNLM"/>
    </source>
</evidence>
<dbReference type="RefSeq" id="WP_176244162.1">
    <property type="nucleotide sequence ID" value="NZ_FWFQ01000029.1"/>
</dbReference>
<keyword evidence="1" id="KW-1133">Transmembrane helix</keyword>
<dbReference type="AlphaFoldDB" id="A0A1Y5TFA5"/>
<dbReference type="EMBL" id="FWFQ01000029">
    <property type="protein sequence ID" value="SLN60577.1"/>
    <property type="molecule type" value="Genomic_DNA"/>
</dbReference>
<feature type="transmembrane region" description="Helical" evidence="1">
    <location>
        <begin position="24"/>
        <end position="42"/>
    </location>
</feature>
<evidence type="ECO:0000256" key="1">
    <source>
        <dbReference type="SAM" id="Phobius"/>
    </source>
</evidence>
<keyword evidence="1" id="KW-0812">Transmembrane</keyword>
<evidence type="ECO:0000313" key="2">
    <source>
        <dbReference type="EMBL" id="SLN60577.1"/>
    </source>
</evidence>
<evidence type="ECO:0000313" key="3">
    <source>
        <dbReference type="Proteomes" id="UP000193409"/>
    </source>
</evidence>
<dbReference type="Proteomes" id="UP000193409">
    <property type="component" value="Unassembled WGS sequence"/>
</dbReference>
<reference evidence="2 3" key="1">
    <citation type="submission" date="2017-03" db="EMBL/GenBank/DDBJ databases">
        <authorList>
            <person name="Afonso C.L."/>
            <person name="Miller P.J."/>
            <person name="Scott M.A."/>
            <person name="Spackman E."/>
            <person name="Goraichik I."/>
            <person name="Dimitrov K.M."/>
            <person name="Suarez D.L."/>
            <person name="Swayne D.E."/>
        </authorList>
    </citation>
    <scope>NUCLEOTIDE SEQUENCE [LARGE SCALE GENOMIC DNA]</scope>
    <source>
        <strain evidence="2 3">CECT 7680</strain>
    </source>
</reference>
<feature type="transmembrane region" description="Helical" evidence="1">
    <location>
        <begin position="78"/>
        <end position="97"/>
    </location>
</feature>
<keyword evidence="3" id="KW-1185">Reference proteome</keyword>
<dbReference type="GO" id="GO:0005886">
    <property type="term" value="C:plasma membrane"/>
    <property type="evidence" value="ECO:0007669"/>
    <property type="project" value="TreeGrafter"/>
</dbReference>
<proteinExistence type="predicted"/>
<keyword evidence="1" id="KW-0472">Membrane</keyword>
<protein>
    <recommendedName>
        <fullName evidence="4">Acid-resistance membrane protein</fullName>
    </recommendedName>
</protein>
<feature type="transmembrane region" description="Helical" evidence="1">
    <location>
        <begin position="103"/>
        <end position="122"/>
    </location>
</feature>
<sequence length="194" mass="20158">MTDPQATTARADSLRASLARNARFYMLQAGVMLLAGLFAVIYPYTTGPVDTEVIAWLLFLYAATLLVGLLLGKRMRGIVMQLLAMLTAAMAGFVILIQLTEAAGFAIILIGLFLLLEGLARLRQGLGLRPRTPWVALTIGGIVPLAASGFLLIFQDGVSGPQLAFAVGASLIASGVGLGTAAARARKEAAGSAA</sequence>
<gene>
    <name evidence="2" type="ORF">PSA7680_03186</name>
</gene>
<dbReference type="PANTHER" id="PTHR34989">
    <property type="entry name" value="PROTEIN HDED"/>
    <property type="match status" value="1"/>
</dbReference>
<dbReference type="InterPro" id="IPR052712">
    <property type="entry name" value="Acid_resist_chaperone_HdeD"/>
</dbReference>
<accession>A0A1Y5TFA5</accession>
<feature type="transmembrane region" description="Helical" evidence="1">
    <location>
        <begin position="134"/>
        <end position="154"/>
    </location>
</feature>
<dbReference type="PANTHER" id="PTHR34989:SF1">
    <property type="entry name" value="PROTEIN HDED"/>
    <property type="match status" value="1"/>
</dbReference>